<dbReference type="GO" id="GO:0003677">
    <property type="term" value="F:DNA binding"/>
    <property type="evidence" value="ECO:0007669"/>
    <property type="project" value="UniProtKB-KW"/>
</dbReference>
<keyword evidence="3" id="KW-0238">DNA-binding</keyword>
<dbReference type="GeneID" id="111293805"/>
<dbReference type="AlphaFoldDB" id="A0A6P5YPS9"/>
<dbReference type="InterPro" id="IPR044759">
    <property type="entry name" value="bZIP_RF2"/>
</dbReference>
<keyword evidence="6" id="KW-0175">Coiled coil</keyword>
<dbReference type="OrthoDB" id="1435597at2759"/>
<organism evidence="9 10">
    <name type="scientific">Durio zibethinus</name>
    <name type="common">Durian</name>
    <dbReference type="NCBI Taxonomy" id="66656"/>
    <lineage>
        <taxon>Eukaryota</taxon>
        <taxon>Viridiplantae</taxon>
        <taxon>Streptophyta</taxon>
        <taxon>Embryophyta</taxon>
        <taxon>Tracheophyta</taxon>
        <taxon>Spermatophyta</taxon>
        <taxon>Magnoliopsida</taxon>
        <taxon>eudicotyledons</taxon>
        <taxon>Gunneridae</taxon>
        <taxon>Pentapetalae</taxon>
        <taxon>rosids</taxon>
        <taxon>malvids</taxon>
        <taxon>Malvales</taxon>
        <taxon>Malvaceae</taxon>
        <taxon>Helicteroideae</taxon>
        <taxon>Durio</taxon>
    </lineage>
</organism>
<evidence type="ECO:0000256" key="1">
    <source>
        <dbReference type="ARBA" id="ARBA00004123"/>
    </source>
</evidence>
<evidence type="ECO:0000259" key="8">
    <source>
        <dbReference type="PROSITE" id="PS50217"/>
    </source>
</evidence>
<dbReference type="PANTHER" id="PTHR13690:SF103">
    <property type="entry name" value="BZIP TRANSCRIPTION FACTOR 18"/>
    <property type="match status" value="1"/>
</dbReference>
<dbReference type="PANTHER" id="PTHR13690">
    <property type="entry name" value="TRANSCRIPTION FACTOR POSF21-RELATED"/>
    <property type="match status" value="1"/>
</dbReference>
<evidence type="ECO:0000256" key="2">
    <source>
        <dbReference type="ARBA" id="ARBA00023015"/>
    </source>
</evidence>
<dbReference type="SUPFAM" id="SSF57959">
    <property type="entry name" value="Leucine zipper domain"/>
    <property type="match status" value="1"/>
</dbReference>
<evidence type="ECO:0000256" key="7">
    <source>
        <dbReference type="SAM" id="MobiDB-lite"/>
    </source>
</evidence>
<dbReference type="PROSITE" id="PS50217">
    <property type="entry name" value="BZIP"/>
    <property type="match status" value="1"/>
</dbReference>
<gene>
    <name evidence="10" type="primary">LOC111293805</name>
</gene>
<evidence type="ECO:0000256" key="6">
    <source>
        <dbReference type="SAM" id="Coils"/>
    </source>
</evidence>
<dbReference type="InterPro" id="IPR004827">
    <property type="entry name" value="bZIP"/>
</dbReference>
<feature type="compositionally biased region" description="Polar residues" evidence="7">
    <location>
        <begin position="14"/>
        <end position="35"/>
    </location>
</feature>
<evidence type="ECO:0000256" key="5">
    <source>
        <dbReference type="ARBA" id="ARBA00023242"/>
    </source>
</evidence>
<dbReference type="Proteomes" id="UP000515121">
    <property type="component" value="Unplaced"/>
</dbReference>
<feature type="coiled-coil region" evidence="6">
    <location>
        <begin position="180"/>
        <end position="252"/>
    </location>
</feature>
<keyword evidence="9" id="KW-1185">Reference proteome</keyword>
<dbReference type="FunFam" id="1.20.5.170:FF:000009">
    <property type="entry name" value="probable transcription factor PosF21"/>
    <property type="match status" value="1"/>
</dbReference>
<feature type="region of interest" description="Disordered" evidence="7">
    <location>
        <begin position="345"/>
        <end position="365"/>
    </location>
</feature>
<name>A0A6P5YPS9_DURZI</name>
<sequence>MQDPPSLKPITDPQIPSNASPTTQTTPSFPNQTPFRGSYHRRAHSEVQFRLPDDLDLASDPLEGLGSEDDLFCSYMDIENLGGSSKGADEGGGAAGSSSGGSGQNPKGGEMSGDSGMGEKNNGGGKGRHRYSNSVDGCSLMESIEAKKAMAPNKLAELWTIDPKRAKRIIANRQSAARSKERKARYISELERKVQTLQTEATTLSAQLTLFQRDTTGLTTENTELKLRLQSMEQQAQLRDALNEALKKEVERLKIVTGEIMTPTDTFNLGMHHVQYTKSSLFPPQPLHMQVDTQNIRMPPFHPFQSNMLTPNQSVVAASNSHALAEIMQQDPLGRLQGLDISSRGSHLVKSEGPSVSAGESSGTL</sequence>
<dbReference type="CDD" id="cd14703">
    <property type="entry name" value="bZIP_plant_RF2"/>
    <property type="match status" value="1"/>
</dbReference>
<dbReference type="KEGG" id="dzi:111293805"/>
<proteinExistence type="predicted"/>
<feature type="region of interest" description="Disordered" evidence="7">
    <location>
        <begin position="84"/>
        <end position="133"/>
    </location>
</feature>
<feature type="region of interest" description="Disordered" evidence="7">
    <location>
        <begin position="1"/>
        <end position="47"/>
    </location>
</feature>
<evidence type="ECO:0000256" key="3">
    <source>
        <dbReference type="ARBA" id="ARBA00023125"/>
    </source>
</evidence>
<feature type="compositionally biased region" description="Low complexity" evidence="7">
    <location>
        <begin position="107"/>
        <end position="120"/>
    </location>
</feature>
<protein>
    <submittedName>
        <fullName evidence="10">BZIP transcription factor 18-like</fullName>
    </submittedName>
</protein>
<dbReference type="RefSeq" id="XP_022742499.1">
    <property type="nucleotide sequence ID" value="XM_022886764.1"/>
</dbReference>
<dbReference type="SMART" id="SM00338">
    <property type="entry name" value="BRLZ"/>
    <property type="match status" value="1"/>
</dbReference>
<feature type="domain" description="BZIP" evidence="8">
    <location>
        <begin position="162"/>
        <end position="225"/>
    </location>
</feature>
<dbReference type="Gene3D" id="1.20.5.170">
    <property type="match status" value="1"/>
</dbReference>
<dbReference type="InterPro" id="IPR046347">
    <property type="entry name" value="bZIP_sf"/>
</dbReference>
<keyword evidence="5" id="KW-0539">Nucleus</keyword>
<reference evidence="10" key="1">
    <citation type="submission" date="2025-08" db="UniProtKB">
        <authorList>
            <consortium name="RefSeq"/>
        </authorList>
    </citation>
    <scope>IDENTIFICATION</scope>
    <source>
        <tissue evidence="10">Fruit stalk</tissue>
    </source>
</reference>
<dbReference type="GO" id="GO:0003700">
    <property type="term" value="F:DNA-binding transcription factor activity"/>
    <property type="evidence" value="ECO:0007669"/>
    <property type="project" value="InterPro"/>
</dbReference>
<dbReference type="Pfam" id="PF00170">
    <property type="entry name" value="bZIP_1"/>
    <property type="match status" value="1"/>
</dbReference>
<feature type="compositionally biased region" description="Gly residues" evidence="7">
    <location>
        <begin position="90"/>
        <end position="103"/>
    </location>
</feature>
<evidence type="ECO:0000313" key="10">
    <source>
        <dbReference type="RefSeq" id="XP_022742499.1"/>
    </source>
</evidence>
<keyword evidence="2" id="KW-0805">Transcription regulation</keyword>
<accession>A0A6P5YPS9</accession>
<evidence type="ECO:0000313" key="9">
    <source>
        <dbReference type="Proteomes" id="UP000515121"/>
    </source>
</evidence>
<dbReference type="GO" id="GO:0005634">
    <property type="term" value="C:nucleus"/>
    <property type="evidence" value="ECO:0007669"/>
    <property type="project" value="UniProtKB-SubCell"/>
</dbReference>
<comment type="subcellular location">
    <subcellularLocation>
        <location evidence="1">Nucleus</location>
    </subcellularLocation>
</comment>
<evidence type="ECO:0000256" key="4">
    <source>
        <dbReference type="ARBA" id="ARBA00023163"/>
    </source>
</evidence>
<keyword evidence="4" id="KW-0804">Transcription</keyword>